<keyword evidence="10" id="KW-0511">Multifunctional enzyme</keyword>
<evidence type="ECO:0000256" key="10">
    <source>
        <dbReference type="ARBA" id="ARBA00023268"/>
    </source>
</evidence>
<keyword evidence="5" id="KW-0460">Magnesium</keyword>
<dbReference type="Proteomes" id="UP001151760">
    <property type="component" value="Unassembled WGS sequence"/>
</dbReference>
<dbReference type="EMBL" id="BQNB010012125">
    <property type="protein sequence ID" value="GJS99574.1"/>
    <property type="molecule type" value="Genomic_DNA"/>
</dbReference>
<keyword evidence="4" id="KW-0378">Hydrolase</keyword>
<keyword evidence="8" id="KW-0808">Transferase</keyword>
<keyword evidence="7" id="KW-0695">RNA-directed DNA polymerase</keyword>
<evidence type="ECO:0000256" key="9">
    <source>
        <dbReference type="ARBA" id="ARBA00023172"/>
    </source>
</evidence>
<keyword evidence="14" id="KW-1185">Reference proteome</keyword>
<dbReference type="Pfam" id="PF07727">
    <property type="entry name" value="RVT_2"/>
    <property type="match status" value="1"/>
</dbReference>
<keyword evidence="2" id="KW-0479">Metal-binding</keyword>
<name>A0ABQ5AAA5_9ASTR</name>
<dbReference type="InterPro" id="IPR013103">
    <property type="entry name" value="RVT_2"/>
</dbReference>
<evidence type="ECO:0000256" key="1">
    <source>
        <dbReference type="ARBA" id="ARBA00022722"/>
    </source>
</evidence>
<accession>A0ABQ5AAA5</accession>
<evidence type="ECO:0000256" key="2">
    <source>
        <dbReference type="ARBA" id="ARBA00022723"/>
    </source>
</evidence>
<dbReference type="SUPFAM" id="SSF53098">
    <property type="entry name" value="Ribonuclease H-like"/>
    <property type="match status" value="1"/>
</dbReference>
<sequence>MMVIACVDVIWKLLVHQGLGRASRIVWKSDISSGDETLTDSAYENFKREKAYKAVPPPTGTIIPPRANVSFTGIDELAIRNKETAFNSENSQTSFENRSPNSQNSVGQESRTKGLGNKGGTIKKKDLKAYAIIDSGCSGTQCSLQVKNVLSISMFKFVDEICKFCWVFFLAYKDETYDMLHDLIVGLENRLRHKVKTIRCDNGTEFKNQLMNEFCAKKGIKREYSIARDSQQMVLQKTRSSWVSLMASPKKATCWDIPLAAKVSESTTGTMASEERTDAKKFHCPLKNKSYMAELLNLTTKISIPACLLVSLSSRRTQESLQALADERWLNRSRRKLYNSKPARAQLPEIEAIRLFLAFAIFLGLHFYQMDVKSAFLYGNITEDSSSMVKDFEELMQKEFKMSSMVTLTFFLGLQVKQSNGGIFLSQDKYVKDILNKFDFRTIKPASTPIEAHKSLGKDEEGEDVDVHLYRSMIGCLMYLTASRPDIMFVVCLCARFQVTPRFLIYMLSKGSLVTMLGTTMIEDQLQEDVNILEEDWSLGNARNKQLWAILYSKQNM</sequence>
<evidence type="ECO:0000256" key="7">
    <source>
        <dbReference type="ARBA" id="ARBA00022918"/>
    </source>
</evidence>
<dbReference type="InterPro" id="IPR039537">
    <property type="entry name" value="Retrotran_Ty1/copia-like"/>
</dbReference>
<feature type="region of interest" description="Disordered" evidence="11">
    <location>
        <begin position="87"/>
        <end position="119"/>
    </location>
</feature>
<proteinExistence type="predicted"/>
<evidence type="ECO:0000256" key="5">
    <source>
        <dbReference type="ARBA" id="ARBA00022842"/>
    </source>
</evidence>
<keyword evidence="1" id="KW-0540">Nuclease</keyword>
<dbReference type="PANTHER" id="PTHR42648:SF11">
    <property type="entry name" value="TRANSPOSON TY4-P GAG-POL POLYPROTEIN"/>
    <property type="match status" value="1"/>
</dbReference>
<dbReference type="InterPro" id="IPR012337">
    <property type="entry name" value="RNaseH-like_sf"/>
</dbReference>
<gene>
    <name evidence="13" type="ORF">Tco_0820744</name>
</gene>
<keyword evidence="3" id="KW-0255">Endonuclease</keyword>
<evidence type="ECO:0000313" key="14">
    <source>
        <dbReference type="Proteomes" id="UP001151760"/>
    </source>
</evidence>
<feature type="domain" description="Reverse transcriptase Ty1/copia-type" evidence="12">
    <location>
        <begin position="381"/>
        <end position="451"/>
    </location>
</feature>
<keyword evidence="8" id="KW-0548">Nucleotidyltransferase</keyword>
<evidence type="ECO:0000256" key="3">
    <source>
        <dbReference type="ARBA" id="ARBA00022759"/>
    </source>
</evidence>
<evidence type="ECO:0000259" key="12">
    <source>
        <dbReference type="Pfam" id="PF07727"/>
    </source>
</evidence>
<keyword evidence="9" id="KW-0233">DNA recombination</keyword>
<reference evidence="13" key="2">
    <citation type="submission" date="2022-01" db="EMBL/GenBank/DDBJ databases">
        <authorList>
            <person name="Yamashiro T."/>
            <person name="Shiraishi A."/>
            <person name="Satake H."/>
            <person name="Nakayama K."/>
        </authorList>
    </citation>
    <scope>NUCLEOTIDE SEQUENCE</scope>
</reference>
<dbReference type="PANTHER" id="PTHR42648">
    <property type="entry name" value="TRANSPOSASE, PUTATIVE-RELATED"/>
    <property type="match status" value="1"/>
</dbReference>
<evidence type="ECO:0000256" key="6">
    <source>
        <dbReference type="ARBA" id="ARBA00022908"/>
    </source>
</evidence>
<evidence type="ECO:0000313" key="13">
    <source>
        <dbReference type="EMBL" id="GJS99574.1"/>
    </source>
</evidence>
<dbReference type="InterPro" id="IPR036397">
    <property type="entry name" value="RNaseH_sf"/>
</dbReference>
<feature type="compositionally biased region" description="Polar residues" evidence="11">
    <location>
        <begin position="87"/>
        <end position="109"/>
    </location>
</feature>
<protein>
    <submittedName>
        <fullName evidence="13">Uncharacterized mitochondrial protein-like protein</fullName>
    </submittedName>
</protein>
<keyword evidence="8" id="KW-0239">DNA-directed DNA polymerase</keyword>
<dbReference type="Gene3D" id="3.30.420.10">
    <property type="entry name" value="Ribonuclease H-like superfamily/Ribonuclease H"/>
    <property type="match status" value="1"/>
</dbReference>
<evidence type="ECO:0000256" key="8">
    <source>
        <dbReference type="ARBA" id="ARBA00022932"/>
    </source>
</evidence>
<evidence type="ECO:0000256" key="11">
    <source>
        <dbReference type="SAM" id="MobiDB-lite"/>
    </source>
</evidence>
<organism evidence="13 14">
    <name type="scientific">Tanacetum coccineum</name>
    <dbReference type="NCBI Taxonomy" id="301880"/>
    <lineage>
        <taxon>Eukaryota</taxon>
        <taxon>Viridiplantae</taxon>
        <taxon>Streptophyta</taxon>
        <taxon>Embryophyta</taxon>
        <taxon>Tracheophyta</taxon>
        <taxon>Spermatophyta</taxon>
        <taxon>Magnoliopsida</taxon>
        <taxon>eudicotyledons</taxon>
        <taxon>Gunneridae</taxon>
        <taxon>Pentapetalae</taxon>
        <taxon>asterids</taxon>
        <taxon>campanulids</taxon>
        <taxon>Asterales</taxon>
        <taxon>Asteraceae</taxon>
        <taxon>Asteroideae</taxon>
        <taxon>Anthemideae</taxon>
        <taxon>Anthemidinae</taxon>
        <taxon>Tanacetum</taxon>
    </lineage>
</organism>
<comment type="caution">
    <text evidence="13">The sequence shown here is derived from an EMBL/GenBank/DDBJ whole genome shotgun (WGS) entry which is preliminary data.</text>
</comment>
<evidence type="ECO:0000256" key="4">
    <source>
        <dbReference type="ARBA" id="ARBA00022801"/>
    </source>
</evidence>
<keyword evidence="6" id="KW-0229">DNA integration</keyword>
<reference evidence="13" key="1">
    <citation type="journal article" date="2022" name="Int. J. Mol. Sci.">
        <title>Draft Genome of Tanacetum Coccineum: Genomic Comparison of Closely Related Tanacetum-Family Plants.</title>
        <authorList>
            <person name="Yamashiro T."/>
            <person name="Shiraishi A."/>
            <person name="Nakayama K."/>
            <person name="Satake H."/>
        </authorList>
    </citation>
    <scope>NUCLEOTIDE SEQUENCE</scope>
</reference>